<dbReference type="GO" id="GO:0050660">
    <property type="term" value="F:flavin adenine dinucleotide binding"/>
    <property type="evidence" value="ECO:0007669"/>
    <property type="project" value="InterPro"/>
</dbReference>
<keyword evidence="4 5" id="KW-0274">FAD</keyword>
<comment type="cofactor">
    <cofactor evidence="1">
        <name>FAD</name>
        <dbReference type="ChEBI" id="CHEBI:57692"/>
    </cofactor>
</comment>
<dbReference type="PANTHER" id="PTHR11552:SF147">
    <property type="entry name" value="CHOLINE DEHYDROGENASE, MITOCHONDRIAL"/>
    <property type="match status" value="1"/>
</dbReference>
<dbReference type="InterPro" id="IPR036188">
    <property type="entry name" value="FAD/NAD-bd_sf"/>
</dbReference>
<sequence>METCLSNAVNLAASGTPTNIFVHLIQTLLTAQCNMSYEIYPPDCSEEIASSPSNKEFDFVIVGGGSAGSVLANRLTEIERWKVLLVEAGEDPSLLSEVPGAFLSQLQTPEDYAYDIEPEKLACHGHKNKVCKWSKGKALGGSSTLNAMLYIYGSEEDYNEWHRLGNENWSYDQVLPYFKKSQSCGDGHSDKWRSKYCGHGGPLKIRPYNYSQPEVQKMILNAASEMGVPILDTINGDKFIGYGLAQGTLDNGHRVSASKAYLSPIKNRSNLYIMKSTRADAILLDGTRAVGVRVTLKNGTSIDVKASKEVILSAGSIATPQILMLSGIGPEKHLRDMGISKVVDLPVGKNLQDHVTWFGLYLTFKNQNATPPASTFLLDIAYEYLIHNRGPLASVGGFDLMGFINVHDPTAKYPDIQIINGHIPQWHIPTVAQYLKGLNMGQDIAQEITNILMEADMIEFLPILLKPESVGEIYLRSKNPADPVQIFANYFSVQKDLDTMMKSLDFLKEMINTETFKRHDVRLRHLDIVGCRHTEPDSEEYWKCNLKHTASTIFHPVGTAKMGPQGDPTAVVDSQLKVNGIQGLRVIDASIMPTITGGNTNAPTIMIAEKGADFIKAEWEVTEDKDEL</sequence>
<evidence type="ECO:0000313" key="8">
    <source>
        <dbReference type="EMBL" id="KAL0130229.1"/>
    </source>
</evidence>
<dbReference type="GO" id="GO:0016614">
    <property type="term" value="F:oxidoreductase activity, acting on CH-OH group of donors"/>
    <property type="evidence" value="ECO:0007669"/>
    <property type="project" value="InterPro"/>
</dbReference>
<dbReference type="Gene3D" id="3.30.560.10">
    <property type="entry name" value="Glucose Oxidase, domain 3"/>
    <property type="match status" value="1"/>
</dbReference>
<dbReference type="PANTHER" id="PTHR11552">
    <property type="entry name" value="GLUCOSE-METHANOL-CHOLINE GMC OXIDOREDUCTASE"/>
    <property type="match status" value="1"/>
</dbReference>
<evidence type="ECO:0000256" key="1">
    <source>
        <dbReference type="ARBA" id="ARBA00001974"/>
    </source>
</evidence>
<evidence type="ECO:0000259" key="6">
    <source>
        <dbReference type="PROSITE" id="PS00623"/>
    </source>
</evidence>
<comment type="similarity">
    <text evidence="2 5">Belongs to the GMC oxidoreductase family.</text>
</comment>
<dbReference type="InterPro" id="IPR007867">
    <property type="entry name" value="GMC_OxRtase_C"/>
</dbReference>
<protein>
    <recommendedName>
        <fullName evidence="6 7">Glucose-methanol-choline oxidoreductase N-terminal domain-containing protein</fullName>
    </recommendedName>
</protein>
<dbReference type="InterPro" id="IPR012132">
    <property type="entry name" value="GMC_OxRdtase"/>
</dbReference>
<dbReference type="SUPFAM" id="SSF51905">
    <property type="entry name" value="FAD/NAD(P)-binding domain"/>
    <property type="match status" value="1"/>
</dbReference>
<evidence type="ECO:0000256" key="2">
    <source>
        <dbReference type="ARBA" id="ARBA00010790"/>
    </source>
</evidence>
<evidence type="ECO:0000256" key="3">
    <source>
        <dbReference type="ARBA" id="ARBA00022630"/>
    </source>
</evidence>
<dbReference type="PROSITE" id="PS00624">
    <property type="entry name" value="GMC_OXRED_2"/>
    <property type="match status" value="1"/>
</dbReference>
<dbReference type="PROSITE" id="PS00623">
    <property type="entry name" value="GMC_OXRED_1"/>
    <property type="match status" value="1"/>
</dbReference>
<dbReference type="Pfam" id="PF00732">
    <property type="entry name" value="GMC_oxred_N"/>
    <property type="match status" value="1"/>
</dbReference>
<evidence type="ECO:0000259" key="7">
    <source>
        <dbReference type="PROSITE" id="PS00624"/>
    </source>
</evidence>
<evidence type="ECO:0000256" key="5">
    <source>
        <dbReference type="RuleBase" id="RU003968"/>
    </source>
</evidence>
<dbReference type="Gene3D" id="3.50.50.60">
    <property type="entry name" value="FAD/NAD(P)-binding domain"/>
    <property type="match status" value="1"/>
</dbReference>
<dbReference type="Proteomes" id="UP001430953">
    <property type="component" value="Unassembled WGS sequence"/>
</dbReference>
<evidence type="ECO:0000313" key="9">
    <source>
        <dbReference type="Proteomes" id="UP001430953"/>
    </source>
</evidence>
<accession>A0AAW2GSP7</accession>
<dbReference type="EMBL" id="JADYXP020000002">
    <property type="protein sequence ID" value="KAL0130229.1"/>
    <property type="molecule type" value="Genomic_DNA"/>
</dbReference>
<feature type="domain" description="Glucose-methanol-choline oxidoreductase N-terminal" evidence="6">
    <location>
        <begin position="136"/>
        <end position="159"/>
    </location>
</feature>
<keyword evidence="9" id="KW-1185">Reference proteome</keyword>
<name>A0AAW2GSP7_9HYME</name>
<dbReference type="PIRSF" id="PIRSF000137">
    <property type="entry name" value="Alcohol_oxidase"/>
    <property type="match status" value="1"/>
</dbReference>
<dbReference type="AlphaFoldDB" id="A0AAW2GSP7"/>
<feature type="domain" description="Glucose-methanol-choline oxidoreductase N-terminal" evidence="7">
    <location>
        <begin position="315"/>
        <end position="329"/>
    </location>
</feature>
<gene>
    <name evidence="8" type="ORF">PUN28_002070</name>
</gene>
<dbReference type="Pfam" id="PF05199">
    <property type="entry name" value="GMC_oxred_C"/>
    <property type="match status" value="1"/>
</dbReference>
<dbReference type="SUPFAM" id="SSF54373">
    <property type="entry name" value="FAD-linked reductases, C-terminal domain"/>
    <property type="match status" value="1"/>
</dbReference>
<organism evidence="8 9">
    <name type="scientific">Cardiocondyla obscurior</name>
    <dbReference type="NCBI Taxonomy" id="286306"/>
    <lineage>
        <taxon>Eukaryota</taxon>
        <taxon>Metazoa</taxon>
        <taxon>Ecdysozoa</taxon>
        <taxon>Arthropoda</taxon>
        <taxon>Hexapoda</taxon>
        <taxon>Insecta</taxon>
        <taxon>Pterygota</taxon>
        <taxon>Neoptera</taxon>
        <taxon>Endopterygota</taxon>
        <taxon>Hymenoptera</taxon>
        <taxon>Apocrita</taxon>
        <taxon>Aculeata</taxon>
        <taxon>Formicoidea</taxon>
        <taxon>Formicidae</taxon>
        <taxon>Myrmicinae</taxon>
        <taxon>Cardiocondyla</taxon>
    </lineage>
</organism>
<reference evidence="8 9" key="1">
    <citation type="submission" date="2023-03" db="EMBL/GenBank/DDBJ databases">
        <title>High recombination rates correlate with genetic variation in Cardiocondyla obscurior ants.</title>
        <authorList>
            <person name="Errbii M."/>
        </authorList>
    </citation>
    <scope>NUCLEOTIDE SEQUENCE [LARGE SCALE GENOMIC DNA]</scope>
    <source>
        <strain evidence="8">Alpha-2009</strain>
        <tissue evidence="8">Whole body</tissue>
    </source>
</reference>
<comment type="caution">
    <text evidence="8">The sequence shown here is derived from an EMBL/GenBank/DDBJ whole genome shotgun (WGS) entry which is preliminary data.</text>
</comment>
<evidence type="ECO:0000256" key="4">
    <source>
        <dbReference type="ARBA" id="ARBA00022827"/>
    </source>
</evidence>
<proteinExistence type="inferred from homology"/>
<keyword evidence="3 5" id="KW-0285">Flavoprotein</keyword>
<dbReference type="InterPro" id="IPR000172">
    <property type="entry name" value="GMC_OxRdtase_N"/>
</dbReference>